<feature type="transmembrane region" description="Helical" evidence="6">
    <location>
        <begin position="169"/>
        <end position="188"/>
    </location>
</feature>
<comment type="caution">
    <text evidence="7">The sequence shown here is derived from an EMBL/GenBank/DDBJ whole genome shotgun (WGS) entry which is preliminary data.</text>
</comment>
<feature type="transmembrane region" description="Helical" evidence="6">
    <location>
        <begin position="18"/>
        <end position="40"/>
    </location>
</feature>
<dbReference type="GO" id="GO:0016020">
    <property type="term" value="C:membrane"/>
    <property type="evidence" value="ECO:0007669"/>
    <property type="project" value="UniProtKB-SubCell"/>
</dbReference>
<dbReference type="Pfam" id="PF03006">
    <property type="entry name" value="HlyIII"/>
    <property type="match status" value="1"/>
</dbReference>
<dbReference type="PANTHER" id="PTHR20855:SF3">
    <property type="entry name" value="LD03007P"/>
    <property type="match status" value="1"/>
</dbReference>
<evidence type="ECO:0000313" key="8">
    <source>
        <dbReference type="Proteomes" id="UP000253529"/>
    </source>
</evidence>
<feature type="transmembrane region" description="Helical" evidence="6">
    <location>
        <begin position="52"/>
        <end position="75"/>
    </location>
</feature>
<keyword evidence="3 6" id="KW-1133">Transmembrane helix</keyword>
<evidence type="ECO:0000313" key="7">
    <source>
        <dbReference type="EMBL" id="RBP11974.1"/>
    </source>
</evidence>
<proteinExistence type="predicted"/>
<name>A0A366FBB9_9HYPH</name>
<feature type="transmembrane region" description="Helical" evidence="6">
    <location>
        <begin position="113"/>
        <end position="134"/>
    </location>
</feature>
<evidence type="ECO:0000256" key="4">
    <source>
        <dbReference type="ARBA" id="ARBA00023136"/>
    </source>
</evidence>
<protein>
    <submittedName>
        <fullName evidence="7">Hemolysin III</fullName>
    </submittedName>
</protein>
<feature type="binding site" evidence="5">
    <location>
        <position position="199"/>
    </location>
    <ligand>
        <name>Zn(2+)</name>
        <dbReference type="ChEBI" id="CHEBI:29105"/>
    </ligand>
</feature>
<dbReference type="Proteomes" id="UP000253529">
    <property type="component" value="Unassembled WGS sequence"/>
</dbReference>
<dbReference type="GO" id="GO:0046872">
    <property type="term" value="F:metal ion binding"/>
    <property type="evidence" value="ECO:0007669"/>
    <property type="project" value="UniProtKB-KW"/>
</dbReference>
<keyword evidence="5" id="KW-0862">Zinc</keyword>
<keyword evidence="5" id="KW-0479">Metal-binding</keyword>
<dbReference type="AlphaFoldDB" id="A0A366FBB9"/>
<gene>
    <name evidence="7" type="ORF">DFR50_11581</name>
</gene>
<reference evidence="7 8" key="1">
    <citation type="submission" date="2018-06" db="EMBL/GenBank/DDBJ databases">
        <title>Genomic Encyclopedia of Type Strains, Phase IV (KMG-IV): sequencing the most valuable type-strain genomes for metagenomic binning, comparative biology and taxonomic classification.</title>
        <authorList>
            <person name="Goeker M."/>
        </authorList>
    </citation>
    <scope>NUCLEOTIDE SEQUENCE [LARGE SCALE GENOMIC DNA]</scope>
    <source>
        <strain evidence="7 8">DSM 24875</strain>
    </source>
</reference>
<keyword evidence="8" id="KW-1185">Reference proteome</keyword>
<accession>A0A366FBB9</accession>
<evidence type="ECO:0000256" key="3">
    <source>
        <dbReference type="ARBA" id="ARBA00022989"/>
    </source>
</evidence>
<sequence length="219" mass="23156">MPTPDSPRDYREYSSGEIIADAAVHGIAIVAGVIGFAVLFQKIALHGAIADGLAMAVYAAGFFLLFGFSCAYNVTPPSDAKAILRRLDHASIYLMIGGTYTALLSQARASPGLVALAVAVWVAVVAGVTLKMFLPGRLDRFAVRLYLALGWSAIFAAKPLVDALPLDSLALVLAGGVVYSVGVAFFLWENLKFQTAIWHAFVAVAAACQFVAVFFAIGR</sequence>
<evidence type="ECO:0000256" key="2">
    <source>
        <dbReference type="ARBA" id="ARBA00022692"/>
    </source>
</evidence>
<dbReference type="InterPro" id="IPR004254">
    <property type="entry name" value="AdipoR/HlyIII-related"/>
</dbReference>
<dbReference type="RefSeq" id="WP_170153220.1">
    <property type="nucleotide sequence ID" value="NZ_QNRK01000015.1"/>
</dbReference>
<evidence type="ECO:0000256" key="6">
    <source>
        <dbReference type="SAM" id="Phobius"/>
    </source>
</evidence>
<dbReference type="PANTHER" id="PTHR20855">
    <property type="entry name" value="ADIPOR/PROGESTIN RECEPTOR-RELATED"/>
    <property type="match status" value="1"/>
</dbReference>
<keyword evidence="4 6" id="KW-0472">Membrane</keyword>
<evidence type="ECO:0000256" key="5">
    <source>
        <dbReference type="PIRSR" id="PIRSR604254-1"/>
    </source>
</evidence>
<feature type="transmembrane region" description="Helical" evidence="6">
    <location>
        <begin position="141"/>
        <end position="157"/>
    </location>
</feature>
<feature type="transmembrane region" description="Helical" evidence="6">
    <location>
        <begin position="195"/>
        <end position="217"/>
    </location>
</feature>
<organism evidence="7 8">
    <name type="scientific">Roseiarcus fermentans</name>
    <dbReference type="NCBI Taxonomy" id="1473586"/>
    <lineage>
        <taxon>Bacteria</taxon>
        <taxon>Pseudomonadati</taxon>
        <taxon>Pseudomonadota</taxon>
        <taxon>Alphaproteobacteria</taxon>
        <taxon>Hyphomicrobiales</taxon>
        <taxon>Roseiarcaceae</taxon>
        <taxon>Roseiarcus</taxon>
    </lineage>
</organism>
<keyword evidence="2 6" id="KW-0812">Transmembrane</keyword>
<evidence type="ECO:0000256" key="1">
    <source>
        <dbReference type="ARBA" id="ARBA00004141"/>
    </source>
</evidence>
<comment type="subcellular location">
    <subcellularLocation>
        <location evidence="1">Membrane</location>
        <topology evidence="1">Multi-pass membrane protein</topology>
    </subcellularLocation>
</comment>
<dbReference type="EMBL" id="QNRK01000015">
    <property type="protein sequence ID" value="RBP11974.1"/>
    <property type="molecule type" value="Genomic_DNA"/>
</dbReference>